<evidence type="ECO:0000256" key="1">
    <source>
        <dbReference type="ARBA" id="ARBA00004370"/>
    </source>
</evidence>
<evidence type="ECO:0000256" key="6">
    <source>
        <dbReference type="SAM" id="Coils"/>
    </source>
</evidence>
<feature type="transmembrane region" description="Helical" evidence="7">
    <location>
        <begin position="370"/>
        <end position="388"/>
    </location>
</feature>
<feature type="coiled-coil region" evidence="6">
    <location>
        <begin position="218"/>
        <end position="245"/>
    </location>
</feature>
<keyword evidence="3 7" id="KW-0812">Transmembrane</keyword>
<feature type="transmembrane region" description="Helical" evidence="7">
    <location>
        <begin position="315"/>
        <end position="333"/>
    </location>
</feature>
<dbReference type="PANTHER" id="PTHR12668:SF43">
    <property type="entry name" value="TRANSMEMBRANE PROTEIN 14 HOMOLOG"/>
    <property type="match status" value="1"/>
</dbReference>
<evidence type="ECO:0000313" key="9">
    <source>
        <dbReference type="Proteomes" id="UP001396334"/>
    </source>
</evidence>
<protein>
    <recommendedName>
        <fullName evidence="10">Protein FATTY ACID EXPORT 3, chloroplastic</fullName>
    </recommendedName>
</protein>
<evidence type="ECO:0000256" key="5">
    <source>
        <dbReference type="ARBA" id="ARBA00023136"/>
    </source>
</evidence>
<dbReference type="InterPro" id="IPR044890">
    <property type="entry name" value="TMEM14_sf"/>
</dbReference>
<gene>
    <name evidence="8" type="ORF">V6N11_031620</name>
</gene>
<comment type="caution">
    <text evidence="8">The sequence shown here is derived from an EMBL/GenBank/DDBJ whole genome shotgun (WGS) entry which is preliminary data.</text>
</comment>
<reference evidence="8 9" key="1">
    <citation type="journal article" date="2024" name="G3 (Bethesda)">
        <title>Genome assembly of Hibiscus sabdariffa L. provides insights into metabolisms of medicinal natural products.</title>
        <authorList>
            <person name="Kim T."/>
        </authorList>
    </citation>
    <scope>NUCLEOTIDE SEQUENCE [LARGE SCALE GENOMIC DNA]</scope>
    <source>
        <strain evidence="8">TK-2024</strain>
        <tissue evidence="8">Old leaves</tissue>
    </source>
</reference>
<dbReference type="Gene3D" id="1.10.10.1740">
    <property type="entry name" value="Transmembrane protein 14-like"/>
    <property type="match status" value="1"/>
</dbReference>
<organism evidence="8 9">
    <name type="scientific">Hibiscus sabdariffa</name>
    <name type="common">roselle</name>
    <dbReference type="NCBI Taxonomy" id="183260"/>
    <lineage>
        <taxon>Eukaryota</taxon>
        <taxon>Viridiplantae</taxon>
        <taxon>Streptophyta</taxon>
        <taxon>Embryophyta</taxon>
        <taxon>Tracheophyta</taxon>
        <taxon>Spermatophyta</taxon>
        <taxon>Magnoliopsida</taxon>
        <taxon>eudicotyledons</taxon>
        <taxon>Gunneridae</taxon>
        <taxon>Pentapetalae</taxon>
        <taxon>rosids</taxon>
        <taxon>malvids</taxon>
        <taxon>Malvales</taxon>
        <taxon>Malvaceae</taxon>
        <taxon>Malvoideae</taxon>
        <taxon>Hibiscus</taxon>
    </lineage>
</organism>
<dbReference type="PANTHER" id="PTHR12668">
    <property type="entry name" value="TRANSMEMBRANE PROTEIN 14, 15"/>
    <property type="match status" value="1"/>
</dbReference>
<dbReference type="EMBL" id="JBBPBN010000010">
    <property type="protein sequence ID" value="KAK9030190.1"/>
    <property type="molecule type" value="Genomic_DNA"/>
</dbReference>
<dbReference type="InterPro" id="IPR005349">
    <property type="entry name" value="TMEM14"/>
</dbReference>
<accession>A0ABR2SY78</accession>
<evidence type="ECO:0000256" key="3">
    <source>
        <dbReference type="ARBA" id="ARBA00022692"/>
    </source>
</evidence>
<keyword evidence="6" id="KW-0175">Coiled coil</keyword>
<proteinExistence type="inferred from homology"/>
<evidence type="ECO:0000256" key="7">
    <source>
        <dbReference type="SAM" id="Phobius"/>
    </source>
</evidence>
<evidence type="ECO:0000256" key="4">
    <source>
        <dbReference type="ARBA" id="ARBA00022989"/>
    </source>
</evidence>
<keyword evidence="9" id="KW-1185">Reference proteome</keyword>
<keyword evidence="4 7" id="KW-1133">Transmembrane helix</keyword>
<dbReference type="Pfam" id="PF03647">
    <property type="entry name" value="Tmemb_14"/>
    <property type="match status" value="1"/>
</dbReference>
<evidence type="ECO:0008006" key="10">
    <source>
        <dbReference type="Google" id="ProtNLM"/>
    </source>
</evidence>
<comment type="similarity">
    <text evidence="2">Belongs to the TMEM14 family.</text>
</comment>
<comment type="subcellular location">
    <subcellularLocation>
        <location evidence="1">Membrane</location>
    </subcellularLocation>
</comment>
<evidence type="ECO:0000313" key="8">
    <source>
        <dbReference type="EMBL" id="KAK9030190.1"/>
    </source>
</evidence>
<evidence type="ECO:0000256" key="2">
    <source>
        <dbReference type="ARBA" id="ARBA00007590"/>
    </source>
</evidence>
<keyword evidence="5 7" id="KW-0472">Membrane</keyword>
<sequence>MEHPLRFCGVARNYVSSKHRIASRRLLPASYLLFPGQKRKQRFPKPDVVWSIDLLEAKARQGIESQVCFLLKPSYFALLSLRFAHSLLLKELVIAKMFSIKNLNPTCTLEPLSTLRRVSSPPFPPSLRHKPPSATVSPKGLLLGFGSLHRRISFGQSVVAFAASHDESKHSEIEVERENDDGSSNEAWEQALEAFKQQALKMQSVSQEAYEIYSKKALVNLKETSEQLKIQAEKARNDLTEIVKEIGEEGKVYLSVAAENSPPEVKEIVETFSSSADDFNDVSKVLDYHVGIPYGIILSVGGFLSFMLTGSISAIRFGVILGGALLALSVSSLKSYKRGESSPLASKVQAVISSVIFFRELSLLVQRTTLGSFLATIVSGVVVAFYIYKLLPKDKPGFEPGTEN</sequence>
<name>A0ABR2SY78_9ROSI</name>
<dbReference type="Proteomes" id="UP001396334">
    <property type="component" value="Unassembled WGS sequence"/>
</dbReference>